<proteinExistence type="predicted"/>
<protein>
    <submittedName>
        <fullName evidence="1">Uncharacterized protein</fullName>
    </submittedName>
</protein>
<sequence>MNACKCQIQAFCPNDQKTAEVYLYLLKQAKIPHRFNIEKRYNQKQKRNTPEAFAITISCKSYELSIYLKYPQLQIKHAQGYLDDQQELNNALGQLRIELRERRPKLLSDKKKCHCTESELLDGSNIRPRETICKLLKRMYGTGDFLLYNDAHEQIANSRYSKRVKRKMLNVLCAIKKRHGLDSQKNNLDPDMLSAVMPYFNELDISPITLSEKKAKYCSEEVFPNPLKYVQGETIDLLMDTDVLQVDQLDNN</sequence>
<dbReference type="EMBL" id="JAAITS010000025">
    <property type="protein sequence ID" value="NSG85731.1"/>
    <property type="molecule type" value="Genomic_DNA"/>
</dbReference>
<gene>
    <name evidence="1" type="ORF">G5B17_09835</name>
</gene>
<organism evidence="1 2">
    <name type="scientific">Blautia faecis</name>
    <dbReference type="NCBI Taxonomy" id="871665"/>
    <lineage>
        <taxon>Bacteria</taxon>
        <taxon>Bacillati</taxon>
        <taxon>Bacillota</taxon>
        <taxon>Clostridia</taxon>
        <taxon>Lachnospirales</taxon>
        <taxon>Lachnospiraceae</taxon>
        <taxon>Blautia</taxon>
    </lineage>
</organism>
<comment type="caution">
    <text evidence="1">The sequence shown here is derived from an EMBL/GenBank/DDBJ whole genome shotgun (WGS) entry which is preliminary data.</text>
</comment>
<reference evidence="1 2" key="1">
    <citation type="journal article" date="2020" name="Cell Host Microbe">
        <title>Functional and Genomic Variation between Human-Derived Isolates of Lachnospiraceae Reveals Inter- and Intra-Species Diversity.</title>
        <authorList>
            <person name="Sorbara M.T."/>
            <person name="Littmann E.R."/>
            <person name="Fontana E."/>
            <person name="Moody T.U."/>
            <person name="Kohout C.E."/>
            <person name="Gjonbalaj M."/>
            <person name="Eaton V."/>
            <person name="Seok R."/>
            <person name="Leiner I.M."/>
            <person name="Pamer E.G."/>
        </authorList>
    </citation>
    <scope>NUCLEOTIDE SEQUENCE [LARGE SCALE GENOMIC DNA]</scope>
    <source>
        <strain evidence="1 2">MSK.17.74</strain>
    </source>
</reference>
<dbReference type="RefSeq" id="WP_173769817.1">
    <property type="nucleotide sequence ID" value="NZ_JAAITS010000025.1"/>
</dbReference>
<name>A0ABX2H760_9FIRM</name>
<evidence type="ECO:0000313" key="2">
    <source>
        <dbReference type="Proteomes" id="UP001644719"/>
    </source>
</evidence>
<keyword evidence="2" id="KW-1185">Reference proteome</keyword>
<evidence type="ECO:0000313" key="1">
    <source>
        <dbReference type="EMBL" id="NSG85731.1"/>
    </source>
</evidence>
<accession>A0ABX2H760</accession>
<dbReference type="Proteomes" id="UP001644719">
    <property type="component" value="Unassembled WGS sequence"/>
</dbReference>